<evidence type="ECO:0000256" key="1">
    <source>
        <dbReference type="SAM" id="SignalP"/>
    </source>
</evidence>
<protein>
    <recommendedName>
        <fullName evidence="4">DUF680 domain-containing protein</fullName>
    </recommendedName>
</protein>
<keyword evidence="1" id="KW-0732">Signal</keyword>
<keyword evidence="3" id="KW-1185">Reference proteome</keyword>
<name>A0A1X7DQ00_9HYPH</name>
<evidence type="ECO:0000313" key="3">
    <source>
        <dbReference type="Proteomes" id="UP000192903"/>
    </source>
</evidence>
<evidence type="ECO:0008006" key="4">
    <source>
        <dbReference type="Google" id="ProtNLM"/>
    </source>
</evidence>
<dbReference type="Proteomes" id="UP000192903">
    <property type="component" value="Unassembled WGS sequence"/>
</dbReference>
<proteinExistence type="predicted"/>
<accession>A0A1X7DQ00</accession>
<gene>
    <name evidence="2" type="ORF">SAMN02982989_5675</name>
</gene>
<sequence length="72" mass="7416">MKTVLSTLAAAMIATASFAGAALAEGDYYDGATKTQAAAKVDNVKTGSIDHVRVSKKGDIRSVFEANNGDSH</sequence>
<organism evidence="2 3">
    <name type="scientific">Xaviernesmea oryzae</name>
    <dbReference type="NCBI Taxonomy" id="464029"/>
    <lineage>
        <taxon>Bacteria</taxon>
        <taxon>Pseudomonadati</taxon>
        <taxon>Pseudomonadota</taxon>
        <taxon>Alphaproteobacteria</taxon>
        <taxon>Hyphomicrobiales</taxon>
        <taxon>Rhizobiaceae</taxon>
        <taxon>Rhizobium/Agrobacterium group</taxon>
        <taxon>Xaviernesmea</taxon>
    </lineage>
</organism>
<dbReference type="EMBL" id="FXAF01000003">
    <property type="protein sequence ID" value="SMF19221.1"/>
    <property type="molecule type" value="Genomic_DNA"/>
</dbReference>
<dbReference type="AlphaFoldDB" id="A0A1X7DQ00"/>
<feature type="chain" id="PRO_5012869223" description="DUF680 domain-containing protein" evidence="1">
    <location>
        <begin position="22"/>
        <end position="72"/>
    </location>
</feature>
<feature type="signal peptide" evidence="1">
    <location>
        <begin position="1"/>
        <end position="21"/>
    </location>
</feature>
<dbReference type="RefSeq" id="WP_085421056.1">
    <property type="nucleotide sequence ID" value="NZ_FXAF01000003.1"/>
</dbReference>
<dbReference type="OrthoDB" id="8410624at2"/>
<reference evidence="3" key="1">
    <citation type="submission" date="2017-04" db="EMBL/GenBank/DDBJ databases">
        <authorList>
            <person name="Varghese N."/>
            <person name="Submissions S."/>
        </authorList>
    </citation>
    <scope>NUCLEOTIDE SEQUENCE [LARGE SCALE GENOMIC DNA]</scope>
    <source>
        <strain evidence="3">B4P</strain>
    </source>
</reference>
<evidence type="ECO:0000313" key="2">
    <source>
        <dbReference type="EMBL" id="SMF19221.1"/>
    </source>
</evidence>